<dbReference type="HOGENOM" id="CLU_2215028_0_0_1"/>
<name>M4C207_HYAAE</name>
<accession>M4C207</accession>
<reference evidence="2" key="2">
    <citation type="submission" date="2015-06" db="UniProtKB">
        <authorList>
            <consortium name="EnsemblProtists"/>
        </authorList>
    </citation>
    <scope>IDENTIFICATION</scope>
    <source>
        <strain evidence="2">Emoy2</strain>
    </source>
</reference>
<reference evidence="3" key="1">
    <citation type="journal article" date="2010" name="Science">
        <title>Signatures of adaptation to obligate biotrophy in the Hyaloperonospora arabidopsidis genome.</title>
        <authorList>
            <person name="Baxter L."/>
            <person name="Tripathy S."/>
            <person name="Ishaque N."/>
            <person name="Boot N."/>
            <person name="Cabral A."/>
            <person name="Kemen E."/>
            <person name="Thines M."/>
            <person name="Ah-Fong A."/>
            <person name="Anderson R."/>
            <person name="Badejoko W."/>
            <person name="Bittner-Eddy P."/>
            <person name="Boore J.L."/>
            <person name="Chibucos M.C."/>
            <person name="Coates M."/>
            <person name="Dehal P."/>
            <person name="Delehaunty K."/>
            <person name="Dong S."/>
            <person name="Downton P."/>
            <person name="Dumas B."/>
            <person name="Fabro G."/>
            <person name="Fronick C."/>
            <person name="Fuerstenberg S.I."/>
            <person name="Fulton L."/>
            <person name="Gaulin E."/>
            <person name="Govers F."/>
            <person name="Hughes L."/>
            <person name="Humphray S."/>
            <person name="Jiang R.H."/>
            <person name="Judelson H."/>
            <person name="Kamoun S."/>
            <person name="Kyung K."/>
            <person name="Meijer H."/>
            <person name="Minx P."/>
            <person name="Morris P."/>
            <person name="Nelson J."/>
            <person name="Phuntumart V."/>
            <person name="Qutob D."/>
            <person name="Rehmany A."/>
            <person name="Rougon-Cardoso A."/>
            <person name="Ryden P."/>
            <person name="Torto-Alalibo T."/>
            <person name="Studholme D."/>
            <person name="Wang Y."/>
            <person name="Win J."/>
            <person name="Wood J."/>
            <person name="Clifton S.W."/>
            <person name="Rogers J."/>
            <person name="Van den Ackerveken G."/>
            <person name="Jones J.D."/>
            <person name="McDowell J.M."/>
            <person name="Beynon J."/>
            <person name="Tyler B.M."/>
        </authorList>
    </citation>
    <scope>NUCLEOTIDE SEQUENCE [LARGE SCALE GENOMIC DNA]</scope>
    <source>
        <strain evidence="3">Emoy2</strain>
    </source>
</reference>
<sequence>MLWKQLRPLRTPRHLKGPPRCWLTTLSWSPLQTPRNATFLRVIRTQNLRTVRSTATPVPRFRSTTPDPVHVVLMSTSMTKARMTPLAPKARTAPTASPAMTVSRAPM</sequence>
<evidence type="ECO:0000313" key="2">
    <source>
        <dbReference type="EnsemblProtists" id="HpaP813122"/>
    </source>
</evidence>
<dbReference type="VEuPathDB" id="FungiDB:HpaG813122"/>
<protein>
    <submittedName>
        <fullName evidence="2">Uncharacterized protein</fullName>
    </submittedName>
</protein>
<dbReference type="InParanoid" id="M4C207"/>
<keyword evidence="3" id="KW-1185">Reference proteome</keyword>
<feature type="region of interest" description="Disordered" evidence="1">
    <location>
        <begin position="80"/>
        <end position="107"/>
    </location>
</feature>
<organism evidence="2 3">
    <name type="scientific">Hyaloperonospora arabidopsidis (strain Emoy2)</name>
    <name type="common">Downy mildew agent</name>
    <name type="synonym">Peronospora arabidopsidis</name>
    <dbReference type="NCBI Taxonomy" id="559515"/>
    <lineage>
        <taxon>Eukaryota</taxon>
        <taxon>Sar</taxon>
        <taxon>Stramenopiles</taxon>
        <taxon>Oomycota</taxon>
        <taxon>Peronosporomycetes</taxon>
        <taxon>Peronosporales</taxon>
        <taxon>Peronosporaceae</taxon>
        <taxon>Hyaloperonospora</taxon>
    </lineage>
</organism>
<dbReference type="Proteomes" id="UP000011713">
    <property type="component" value="Unassembled WGS sequence"/>
</dbReference>
<dbReference type="EnsemblProtists" id="HpaT813122">
    <property type="protein sequence ID" value="HpaP813122"/>
    <property type="gene ID" value="HpaG813122"/>
</dbReference>
<proteinExistence type="predicted"/>
<evidence type="ECO:0000256" key="1">
    <source>
        <dbReference type="SAM" id="MobiDB-lite"/>
    </source>
</evidence>
<dbReference type="EMBL" id="JH598111">
    <property type="status" value="NOT_ANNOTATED_CDS"/>
    <property type="molecule type" value="Genomic_DNA"/>
</dbReference>
<dbReference type="AlphaFoldDB" id="M4C207"/>
<evidence type="ECO:0000313" key="3">
    <source>
        <dbReference type="Proteomes" id="UP000011713"/>
    </source>
</evidence>